<dbReference type="GO" id="GO:0004784">
    <property type="term" value="F:superoxide dismutase activity"/>
    <property type="evidence" value="ECO:0007669"/>
    <property type="project" value="UniProtKB-EC"/>
</dbReference>
<name>A0A0A9Z714_LYGHE</name>
<evidence type="ECO:0000256" key="8">
    <source>
        <dbReference type="ARBA" id="ARBA00023002"/>
    </source>
</evidence>
<dbReference type="Gene3D" id="2.60.40.200">
    <property type="entry name" value="Superoxide dismutase, copper/zinc binding domain"/>
    <property type="match status" value="1"/>
</dbReference>
<dbReference type="InterPro" id="IPR001424">
    <property type="entry name" value="SOD_Cu_Zn_dom"/>
</dbReference>
<keyword evidence="9" id="KW-0186">Copper</keyword>
<reference evidence="13" key="2">
    <citation type="submission" date="2014-07" db="EMBL/GenBank/DDBJ databases">
        <authorList>
            <person name="Hull J."/>
        </authorList>
    </citation>
    <scope>NUCLEOTIDE SEQUENCE</scope>
</reference>
<evidence type="ECO:0000256" key="3">
    <source>
        <dbReference type="ARBA" id="ARBA00010457"/>
    </source>
</evidence>
<keyword evidence="10" id="KW-1015">Disulfide bond</keyword>
<evidence type="ECO:0000256" key="10">
    <source>
        <dbReference type="ARBA" id="ARBA00023157"/>
    </source>
</evidence>
<dbReference type="InterPro" id="IPR024134">
    <property type="entry name" value="SOD_Cu/Zn_/chaperone"/>
</dbReference>
<evidence type="ECO:0000256" key="7">
    <source>
        <dbReference type="ARBA" id="ARBA00022862"/>
    </source>
</evidence>
<dbReference type="SUPFAM" id="SSF49329">
    <property type="entry name" value="Cu,Zn superoxide dismutase-like"/>
    <property type="match status" value="1"/>
</dbReference>
<comment type="catalytic activity">
    <reaction evidence="11">
        <text>2 superoxide + 2 H(+) = H2O2 + O2</text>
        <dbReference type="Rhea" id="RHEA:20696"/>
        <dbReference type="ChEBI" id="CHEBI:15378"/>
        <dbReference type="ChEBI" id="CHEBI:15379"/>
        <dbReference type="ChEBI" id="CHEBI:16240"/>
        <dbReference type="ChEBI" id="CHEBI:18421"/>
        <dbReference type="EC" id="1.15.1.1"/>
    </reaction>
</comment>
<dbReference type="FunFam" id="2.60.40.200:FF:000003">
    <property type="entry name" value="Superoxide dismutase [Cu-Zn], chloroplastic"/>
    <property type="match status" value="1"/>
</dbReference>
<evidence type="ECO:0000256" key="1">
    <source>
        <dbReference type="ARBA" id="ARBA00001935"/>
    </source>
</evidence>
<dbReference type="AlphaFoldDB" id="A0A0A9Z714"/>
<keyword evidence="7" id="KW-0049">Antioxidant</keyword>
<dbReference type="InterPro" id="IPR036423">
    <property type="entry name" value="SOD-like_Cu/Zn_dom_sf"/>
</dbReference>
<dbReference type="PROSITE" id="PS00332">
    <property type="entry name" value="SOD_CU_ZN_2"/>
    <property type="match status" value="1"/>
</dbReference>
<dbReference type="PRINTS" id="PR00068">
    <property type="entry name" value="CUZNDISMTASE"/>
</dbReference>
<comment type="cofactor">
    <cofactor evidence="1">
        <name>Cu cation</name>
        <dbReference type="ChEBI" id="CHEBI:23378"/>
    </cofactor>
</comment>
<dbReference type="GO" id="GO:0005507">
    <property type="term" value="F:copper ion binding"/>
    <property type="evidence" value="ECO:0007669"/>
    <property type="project" value="InterPro"/>
</dbReference>
<reference evidence="13" key="1">
    <citation type="journal article" date="2014" name="PLoS ONE">
        <title>Transcriptome-Based Identification of ABC Transporters in the Western Tarnished Plant Bug Lygus hesperus.</title>
        <authorList>
            <person name="Hull J.J."/>
            <person name="Chaney K."/>
            <person name="Geib S.M."/>
            <person name="Fabrick J.A."/>
            <person name="Brent C.S."/>
            <person name="Walsh D."/>
            <person name="Lavine L.C."/>
        </authorList>
    </citation>
    <scope>NUCLEOTIDE SEQUENCE</scope>
</reference>
<dbReference type="Pfam" id="PF00080">
    <property type="entry name" value="Sod_Cu"/>
    <property type="match status" value="1"/>
</dbReference>
<evidence type="ECO:0000256" key="5">
    <source>
        <dbReference type="ARBA" id="ARBA00022723"/>
    </source>
</evidence>
<keyword evidence="5" id="KW-0479">Metal-binding</keyword>
<sequence>KPPQRNDEDAGNPRGSLALGLAADVIEKRSAYPFPGVYSPVYTVSFPHYLNPYFDTEESPSYNYNSRYNPYPAPTNYPGQPAPPYRPPVQYPPVPPPTAVAEIRSMGDVEGSDGVEGYIMFTQTVNGIVLISGNITGLTEGQHGFHIHDLGDTREGCKSMGPHFNPGLTHHGGPADPYRHVGDLGNIVAGSDGAAHIQESDHLITLTGPNSIVGRGIVVHANKDDFGRGGDKESLKTGNAGGRVACGVIGWAKPMPPIPHPQQKPESNES</sequence>
<gene>
    <name evidence="13" type="primary">SOD1_7</name>
    <name evidence="13" type="ORF">CM83_64117</name>
</gene>
<dbReference type="CDD" id="cd00305">
    <property type="entry name" value="Cu-Zn_Superoxide_Dismutase"/>
    <property type="match status" value="1"/>
</dbReference>
<evidence type="ECO:0000256" key="6">
    <source>
        <dbReference type="ARBA" id="ARBA00022833"/>
    </source>
</evidence>
<organism evidence="13">
    <name type="scientific">Lygus hesperus</name>
    <name type="common">Western plant bug</name>
    <dbReference type="NCBI Taxonomy" id="30085"/>
    <lineage>
        <taxon>Eukaryota</taxon>
        <taxon>Metazoa</taxon>
        <taxon>Ecdysozoa</taxon>
        <taxon>Arthropoda</taxon>
        <taxon>Hexapoda</taxon>
        <taxon>Insecta</taxon>
        <taxon>Pterygota</taxon>
        <taxon>Neoptera</taxon>
        <taxon>Paraneoptera</taxon>
        <taxon>Hemiptera</taxon>
        <taxon>Heteroptera</taxon>
        <taxon>Panheteroptera</taxon>
        <taxon>Cimicomorpha</taxon>
        <taxon>Miridae</taxon>
        <taxon>Mirini</taxon>
        <taxon>Lygus</taxon>
    </lineage>
</organism>
<keyword evidence="6" id="KW-0862">Zinc</keyword>
<evidence type="ECO:0000259" key="12">
    <source>
        <dbReference type="Pfam" id="PF00080"/>
    </source>
</evidence>
<dbReference type="PANTHER" id="PTHR10003">
    <property type="entry name" value="SUPEROXIDE DISMUTASE CU-ZN -RELATED"/>
    <property type="match status" value="1"/>
</dbReference>
<evidence type="ECO:0000256" key="4">
    <source>
        <dbReference type="ARBA" id="ARBA00012682"/>
    </source>
</evidence>
<accession>A0A0A9Z714</accession>
<proteinExistence type="inferred from homology"/>
<comment type="cofactor">
    <cofactor evidence="2">
        <name>Zn(2+)</name>
        <dbReference type="ChEBI" id="CHEBI:29105"/>
    </cofactor>
</comment>
<dbReference type="InterPro" id="IPR018152">
    <property type="entry name" value="SOD_Cu/Zn_BS"/>
</dbReference>
<evidence type="ECO:0000256" key="9">
    <source>
        <dbReference type="ARBA" id="ARBA00023008"/>
    </source>
</evidence>
<evidence type="ECO:0000256" key="2">
    <source>
        <dbReference type="ARBA" id="ARBA00001947"/>
    </source>
</evidence>
<dbReference type="EC" id="1.15.1.1" evidence="4"/>
<protein>
    <recommendedName>
        <fullName evidence="4">superoxide dismutase</fullName>
        <ecNumber evidence="4">1.15.1.1</ecNumber>
    </recommendedName>
</protein>
<comment type="similarity">
    <text evidence="3">Belongs to the Cu-Zn superoxide dismutase family.</text>
</comment>
<feature type="domain" description="Superoxide dismutase copper/zinc binding" evidence="12">
    <location>
        <begin position="115"/>
        <end position="249"/>
    </location>
</feature>
<evidence type="ECO:0000256" key="11">
    <source>
        <dbReference type="ARBA" id="ARBA00049204"/>
    </source>
</evidence>
<dbReference type="EMBL" id="GBHO01003923">
    <property type="protein sequence ID" value="JAG39681.1"/>
    <property type="molecule type" value="Transcribed_RNA"/>
</dbReference>
<keyword evidence="8" id="KW-0560">Oxidoreductase</keyword>
<feature type="non-terminal residue" evidence="13">
    <location>
        <position position="1"/>
    </location>
</feature>
<evidence type="ECO:0000313" key="13">
    <source>
        <dbReference type="EMBL" id="JAG39681.1"/>
    </source>
</evidence>